<evidence type="ECO:0000259" key="2">
    <source>
        <dbReference type="Pfam" id="PF18139"/>
    </source>
</evidence>
<dbReference type="GO" id="GO:0099604">
    <property type="term" value="F:ligand-gated calcium channel activity"/>
    <property type="evidence" value="ECO:0007669"/>
    <property type="project" value="TreeGrafter"/>
</dbReference>
<accession>A0AAN8QV82</accession>
<dbReference type="PANTHER" id="PTHR13800">
    <property type="entry name" value="TRANSIENT RECEPTOR POTENTIAL CATION CHANNEL, SUBFAMILY M, MEMBER 6"/>
    <property type="match status" value="1"/>
</dbReference>
<sequence length="265" mass="29413">MEEWAKIPAAVCANLVKTYRKRMISSWIPNIIRKRVCTTFVEDSLSNGLLCQCGGMRETHGSNTTGDYFGAAIVSQWDSSQHSSEYPTDAFGELEFAGAGRRHSHFLRLSCDTPPQIVYSLMTAHWGVSSPNLVVSVVGGGGCEKVKTWVREVLRQGLVKAAHRTAYLPEPKHNWVNPLTSRVQTRHFANMEVKDMEDLGPSSPPVIELSLASHLNPSALSLQSSTSVPLEAPWLWPRHEPCSGRKESLEAQPVQSIRQGERRLP</sequence>
<dbReference type="AlphaFoldDB" id="A0AAN8QV82"/>
<name>A0AAN8QV82_9TELE</name>
<protein>
    <recommendedName>
        <fullName evidence="2">TRPM SLOG domain-containing protein</fullName>
    </recommendedName>
</protein>
<evidence type="ECO:0000313" key="3">
    <source>
        <dbReference type="EMBL" id="KAK6312078.1"/>
    </source>
</evidence>
<organism evidence="3 4">
    <name type="scientific">Coregonus suidteri</name>
    <dbReference type="NCBI Taxonomy" id="861788"/>
    <lineage>
        <taxon>Eukaryota</taxon>
        <taxon>Metazoa</taxon>
        <taxon>Chordata</taxon>
        <taxon>Craniata</taxon>
        <taxon>Vertebrata</taxon>
        <taxon>Euteleostomi</taxon>
        <taxon>Actinopterygii</taxon>
        <taxon>Neopterygii</taxon>
        <taxon>Teleostei</taxon>
        <taxon>Protacanthopterygii</taxon>
        <taxon>Salmoniformes</taxon>
        <taxon>Salmonidae</taxon>
        <taxon>Coregoninae</taxon>
        <taxon>Coregonus</taxon>
    </lineage>
</organism>
<dbReference type="Pfam" id="PF18139">
    <property type="entry name" value="LSDAT_euk"/>
    <property type="match status" value="1"/>
</dbReference>
<dbReference type="EMBL" id="JAGTTL010000015">
    <property type="protein sequence ID" value="KAK6312078.1"/>
    <property type="molecule type" value="Genomic_DNA"/>
</dbReference>
<feature type="domain" description="TRPM SLOG" evidence="2">
    <location>
        <begin position="105"/>
        <end position="165"/>
    </location>
</feature>
<proteinExistence type="predicted"/>
<dbReference type="PANTHER" id="PTHR13800:SF6">
    <property type="entry name" value="TRANSIENT RECEPTOR POTENTIAL CATION CHANNEL SUBFAMILY M MEMBER 4"/>
    <property type="match status" value="1"/>
</dbReference>
<feature type="region of interest" description="Disordered" evidence="1">
    <location>
        <begin position="242"/>
        <end position="265"/>
    </location>
</feature>
<evidence type="ECO:0000256" key="1">
    <source>
        <dbReference type="SAM" id="MobiDB-lite"/>
    </source>
</evidence>
<gene>
    <name evidence="3" type="ORF">J4Q44_G00177420</name>
</gene>
<keyword evidence="4" id="KW-1185">Reference proteome</keyword>
<reference evidence="3 4" key="1">
    <citation type="submission" date="2021-04" db="EMBL/GenBank/DDBJ databases">
        <authorList>
            <person name="De Guttry C."/>
            <person name="Zahm M."/>
            <person name="Klopp C."/>
            <person name="Cabau C."/>
            <person name="Louis A."/>
            <person name="Berthelot C."/>
            <person name="Parey E."/>
            <person name="Roest Crollius H."/>
            <person name="Montfort J."/>
            <person name="Robinson-Rechavi M."/>
            <person name="Bucao C."/>
            <person name="Bouchez O."/>
            <person name="Gislard M."/>
            <person name="Lluch J."/>
            <person name="Milhes M."/>
            <person name="Lampietro C."/>
            <person name="Lopez Roques C."/>
            <person name="Donnadieu C."/>
            <person name="Braasch I."/>
            <person name="Desvignes T."/>
            <person name="Postlethwait J."/>
            <person name="Bobe J."/>
            <person name="Wedekind C."/>
            <person name="Guiguen Y."/>
        </authorList>
    </citation>
    <scope>NUCLEOTIDE SEQUENCE [LARGE SCALE GENOMIC DNA]</scope>
    <source>
        <strain evidence="3">Cs_M1</strain>
        <tissue evidence="3">Blood</tissue>
    </source>
</reference>
<dbReference type="InterPro" id="IPR050927">
    <property type="entry name" value="TRPM"/>
</dbReference>
<evidence type="ECO:0000313" key="4">
    <source>
        <dbReference type="Proteomes" id="UP001356427"/>
    </source>
</evidence>
<dbReference type="GO" id="GO:0005886">
    <property type="term" value="C:plasma membrane"/>
    <property type="evidence" value="ECO:0007669"/>
    <property type="project" value="TreeGrafter"/>
</dbReference>
<dbReference type="InterPro" id="IPR041491">
    <property type="entry name" value="TRPM_SLOG"/>
</dbReference>
<dbReference type="Proteomes" id="UP001356427">
    <property type="component" value="Unassembled WGS sequence"/>
</dbReference>
<dbReference type="GO" id="GO:0005227">
    <property type="term" value="F:calcium-activated cation channel activity"/>
    <property type="evidence" value="ECO:0007669"/>
    <property type="project" value="TreeGrafter"/>
</dbReference>
<comment type="caution">
    <text evidence="3">The sequence shown here is derived from an EMBL/GenBank/DDBJ whole genome shotgun (WGS) entry which is preliminary data.</text>
</comment>